<feature type="chain" id="PRO_5026295567" evidence="1">
    <location>
        <begin position="20"/>
        <end position="163"/>
    </location>
</feature>
<keyword evidence="1" id="KW-0732">Signal</keyword>
<dbReference type="Proteomes" id="UP000503003">
    <property type="component" value="Chromosome 2"/>
</dbReference>
<protein>
    <submittedName>
        <fullName evidence="2">Uncharacterized protein</fullName>
    </submittedName>
</protein>
<evidence type="ECO:0000313" key="3">
    <source>
        <dbReference type="Proteomes" id="UP000503003"/>
    </source>
</evidence>
<name>A0A6G7CN86_9VIBR</name>
<evidence type="ECO:0000313" key="2">
    <source>
        <dbReference type="EMBL" id="QIH43534.1"/>
    </source>
</evidence>
<sequence>MKSITACVLLLLVSNLANACESFVYKDPTYKSFETVELSDSRVLCISFIHGMEYASKKLFELDLFKDKENVDEYWEKWGFKQDEEPFYTHKIAQSYIGVGVWMPTKLLKEESELTTEEWLRSHGLLLSLGFGSKKAGEPRMRMDYRWHEDYEVDLMMHIEVPF</sequence>
<feature type="signal peptide" evidence="1">
    <location>
        <begin position="1"/>
        <end position="19"/>
    </location>
</feature>
<proteinExistence type="predicted"/>
<dbReference type="AlphaFoldDB" id="A0A6G7CN86"/>
<dbReference type="RefSeq" id="WP_165313096.1">
    <property type="nucleotide sequence ID" value="NZ_CP049332.1"/>
</dbReference>
<evidence type="ECO:0000256" key="1">
    <source>
        <dbReference type="SAM" id="SignalP"/>
    </source>
</evidence>
<organism evidence="2 3">
    <name type="scientific">Vibrio ziniensis</name>
    <dbReference type="NCBI Taxonomy" id="2711221"/>
    <lineage>
        <taxon>Bacteria</taxon>
        <taxon>Pseudomonadati</taxon>
        <taxon>Pseudomonadota</taxon>
        <taxon>Gammaproteobacteria</taxon>
        <taxon>Vibrionales</taxon>
        <taxon>Vibrionaceae</taxon>
        <taxon>Vibrio</taxon>
    </lineage>
</organism>
<dbReference type="EMBL" id="CP049332">
    <property type="protein sequence ID" value="QIH43534.1"/>
    <property type="molecule type" value="Genomic_DNA"/>
</dbReference>
<reference evidence="2 3" key="1">
    <citation type="submission" date="2020-02" db="EMBL/GenBank/DDBJ databases">
        <title>A complete genome of a marine bacterium Vibrio sp. ZWAL4003 isolated from the mangrove sediment with the ability to degrade polysaccharides.</title>
        <authorList>
            <person name="Wu J."/>
            <person name="Qu W."/>
            <person name="Zeng R."/>
        </authorList>
    </citation>
    <scope>NUCLEOTIDE SEQUENCE [LARGE SCALE GENOMIC DNA]</scope>
    <source>
        <strain evidence="2 3">ZWAL4003</strain>
    </source>
</reference>
<keyword evidence="3" id="KW-1185">Reference proteome</keyword>
<accession>A0A6G7CN86</accession>
<gene>
    <name evidence="2" type="ORF">G5S32_16185</name>
</gene>
<dbReference type="KEGG" id="vzi:G5S32_16185"/>